<dbReference type="SUPFAM" id="SSF50685">
    <property type="entry name" value="Barwin-like endoglucanases"/>
    <property type="match status" value="1"/>
</dbReference>
<dbReference type="CDD" id="cd22786">
    <property type="entry name" value="DPBB_YuiC-like"/>
    <property type="match status" value="1"/>
</dbReference>
<keyword evidence="1" id="KW-0732">Signal</keyword>
<protein>
    <recommendedName>
        <fullName evidence="2">G5 domain-containing protein</fullName>
    </recommendedName>
</protein>
<proteinExistence type="predicted"/>
<dbReference type="GO" id="GO:0019867">
    <property type="term" value="C:outer membrane"/>
    <property type="evidence" value="ECO:0007669"/>
    <property type="project" value="InterPro"/>
</dbReference>
<dbReference type="Pfam" id="PF06725">
    <property type="entry name" value="3D"/>
    <property type="match status" value="1"/>
</dbReference>
<dbReference type="Gene3D" id="2.40.40.10">
    <property type="entry name" value="RlpA-like domain"/>
    <property type="match status" value="1"/>
</dbReference>
<reference evidence="3" key="1">
    <citation type="submission" date="2019-08" db="EMBL/GenBank/DDBJ databases">
        <authorList>
            <person name="Kucharzyk K."/>
            <person name="Murdoch R.W."/>
            <person name="Higgins S."/>
            <person name="Loffler F."/>
        </authorList>
    </citation>
    <scope>NUCLEOTIDE SEQUENCE</scope>
</reference>
<dbReference type="InterPro" id="IPR011098">
    <property type="entry name" value="G5_dom"/>
</dbReference>
<sequence>MVEERQQDVPFTVIRQPNATMEKGVEEVVEAGQNGVKTVSVKMHFADEKQVTEEVIAETIIVQPKPQIINVGTRDTINTSRGAQRFRSVAWMEATAYLPTDGSAEGLTATGIPARRGIVAVDPDIIPLGTRVYIPGYGVGLAADTGGAIIGNKIDLCMESSSEAWRFGRRDVKVYILE</sequence>
<dbReference type="PANTHER" id="PTHR39160">
    <property type="entry name" value="CELL WALL-BINDING PROTEIN YOCH"/>
    <property type="match status" value="1"/>
</dbReference>
<evidence type="ECO:0000313" key="3">
    <source>
        <dbReference type="EMBL" id="MPM89146.1"/>
    </source>
</evidence>
<evidence type="ECO:0000259" key="2">
    <source>
        <dbReference type="PROSITE" id="PS51109"/>
    </source>
</evidence>
<dbReference type="GO" id="GO:0009254">
    <property type="term" value="P:peptidoglycan turnover"/>
    <property type="evidence" value="ECO:0007669"/>
    <property type="project" value="InterPro"/>
</dbReference>
<organism evidence="3">
    <name type="scientific">bioreactor metagenome</name>
    <dbReference type="NCBI Taxonomy" id="1076179"/>
    <lineage>
        <taxon>unclassified sequences</taxon>
        <taxon>metagenomes</taxon>
        <taxon>ecological metagenomes</taxon>
    </lineage>
</organism>
<dbReference type="Pfam" id="PF07501">
    <property type="entry name" value="G5"/>
    <property type="match status" value="1"/>
</dbReference>
<dbReference type="InterPro" id="IPR051933">
    <property type="entry name" value="Resuscitation_pf_RpfB"/>
</dbReference>
<comment type="caution">
    <text evidence="3">The sequence shown here is derived from an EMBL/GenBank/DDBJ whole genome shotgun (WGS) entry which is preliminary data.</text>
</comment>
<gene>
    <name evidence="3" type="ORF">SDC9_136254</name>
</gene>
<dbReference type="SMART" id="SM01208">
    <property type="entry name" value="G5"/>
    <property type="match status" value="1"/>
</dbReference>
<dbReference type="InterPro" id="IPR010611">
    <property type="entry name" value="3D_dom"/>
</dbReference>
<dbReference type="PROSITE" id="PS51109">
    <property type="entry name" value="G5"/>
    <property type="match status" value="1"/>
</dbReference>
<dbReference type="AlphaFoldDB" id="A0A645DIL0"/>
<name>A0A645DIL0_9ZZZZ</name>
<feature type="domain" description="G5" evidence="2">
    <location>
        <begin position="1"/>
        <end position="75"/>
    </location>
</feature>
<accession>A0A645DIL0</accession>
<dbReference type="EMBL" id="VSSQ01036629">
    <property type="protein sequence ID" value="MPM89146.1"/>
    <property type="molecule type" value="Genomic_DNA"/>
</dbReference>
<dbReference type="GO" id="GO:0004553">
    <property type="term" value="F:hydrolase activity, hydrolyzing O-glycosyl compounds"/>
    <property type="evidence" value="ECO:0007669"/>
    <property type="project" value="InterPro"/>
</dbReference>
<dbReference type="PANTHER" id="PTHR39160:SF4">
    <property type="entry name" value="RESUSCITATION-PROMOTING FACTOR RPFB"/>
    <property type="match status" value="1"/>
</dbReference>
<dbReference type="InterPro" id="IPR036908">
    <property type="entry name" value="RlpA-like_sf"/>
</dbReference>
<evidence type="ECO:0000256" key="1">
    <source>
        <dbReference type="ARBA" id="ARBA00022729"/>
    </source>
</evidence>
<dbReference type="Gene3D" id="2.20.230.10">
    <property type="entry name" value="Resuscitation-promoting factor rpfb"/>
    <property type="match status" value="1"/>
</dbReference>